<feature type="region of interest" description="Disordered" evidence="1">
    <location>
        <begin position="1"/>
        <end position="54"/>
    </location>
</feature>
<feature type="region of interest" description="Disordered" evidence="1">
    <location>
        <begin position="213"/>
        <end position="271"/>
    </location>
</feature>
<evidence type="ECO:0000256" key="1">
    <source>
        <dbReference type="SAM" id="MobiDB-lite"/>
    </source>
</evidence>
<reference evidence="2 3" key="1">
    <citation type="journal article" date="2013" name="PLoS Genet.">
        <title>Distinctive expansion of potential virulence genes in the genome of the oomycete fish pathogen Saprolegnia parasitica.</title>
        <authorList>
            <person name="Jiang R.H."/>
            <person name="de Bruijn I."/>
            <person name="Haas B.J."/>
            <person name="Belmonte R."/>
            <person name="Lobach L."/>
            <person name="Christie J."/>
            <person name="van den Ackerveken G."/>
            <person name="Bottin A."/>
            <person name="Bulone V."/>
            <person name="Diaz-Moreno S.M."/>
            <person name="Dumas B."/>
            <person name="Fan L."/>
            <person name="Gaulin E."/>
            <person name="Govers F."/>
            <person name="Grenville-Briggs L.J."/>
            <person name="Horner N.R."/>
            <person name="Levin J.Z."/>
            <person name="Mammella M."/>
            <person name="Meijer H.J."/>
            <person name="Morris P."/>
            <person name="Nusbaum C."/>
            <person name="Oome S."/>
            <person name="Phillips A.J."/>
            <person name="van Rooyen D."/>
            <person name="Rzeszutek E."/>
            <person name="Saraiva M."/>
            <person name="Secombes C.J."/>
            <person name="Seidl M.F."/>
            <person name="Snel B."/>
            <person name="Stassen J.H."/>
            <person name="Sykes S."/>
            <person name="Tripathy S."/>
            <person name="van den Berg H."/>
            <person name="Vega-Arreguin J.C."/>
            <person name="Wawra S."/>
            <person name="Young S.K."/>
            <person name="Zeng Q."/>
            <person name="Dieguez-Uribeondo J."/>
            <person name="Russ C."/>
            <person name="Tyler B.M."/>
            <person name="van West P."/>
        </authorList>
    </citation>
    <scope>NUCLEOTIDE SEQUENCE [LARGE SCALE GENOMIC DNA]</scope>
    <source>
        <strain evidence="2 3">CBS 223.65</strain>
    </source>
</reference>
<gene>
    <name evidence="2" type="ORF">SPRG_02826</name>
</gene>
<evidence type="ECO:0000313" key="3">
    <source>
        <dbReference type="Proteomes" id="UP000030745"/>
    </source>
</evidence>
<sequence length="342" mass="36905">MASAKDAKGRPKSVRSPSPPADKACAKGQKTKGKATTDAEPTTDAPTTDQAEPRDVVADVVATVETATDAVTTVETAIDETEIATDVTPTKATPQIFKKQIVKEAPVVWCDESISKLFELRYKSELAKKFNSRNNMQKNYAGECLAAELSVLMGRTFTVRQINNKFARMRTAWSTFKPSNPAETGSDPRPTNPPSHYDLMLEYWLEKPGMQRETLASTDDVPDTGSSDDDDDGQSVVVLDDDSDQESAPARKKHKTLSDKGKANDRTGTKKPMALGDAIAVGFSELKEGLVAMSEALARPQIQQAAPQGAPQGTASIDDVLRAIKTQSDLMMQMIAAIAAKQ</sequence>
<organism evidence="2 3">
    <name type="scientific">Saprolegnia parasitica (strain CBS 223.65)</name>
    <dbReference type="NCBI Taxonomy" id="695850"/>
    <lineage>
        <taxon>Eukaryota</taxon>
        <taxon>Sar</taxon>
        <taxon>Stramenopiles</taxon>
        <taxon>Oomycota</taxon>
        <taxon>Saprolegniomycetes</taxon>
        <taxon>Saprolegniales</taxon>
        <taxon>Saprolegniaceae</taxon>
        <taxon>Saprolegnia</taxon>
    </lineage>
</organism>
<dbReference type="AlphaFoldDB" id="A0A067CPC6"/>
<evidence type="ECO:0000313" key="2">
    <source>
        <dbReference type="EMBL" id="KDO32348.1"/>
    </source>
</evidence>
<name>A0A067CPC6_SAPPC</name>
<feature type="region of interest" description="Disordered" evidence="1">
    <location>
        <begin position="176"/>
        <end position="197"/>
    </location>
</feature>
<proteinExistence type="predicted"/>
<dbReference type="KEGG" id="spar:SPRG_02826"/>
<feature type="compositionally biased region" description="Low complexity" evidence="1">
    <location>
        <begin position="34"/>
        <end position="50"/>
    </location>
</feature>
<dbReference type="OrthoDB" id="79411at2759"/>
<accession>A0A067CPC6</accession>
<feature type="compositionally biased region" description="Acidic residues" evidence="1">
    <location>
        <begin position="220"/>
        <end position="245"/>
    </location>
</feature>
<dbReference type="GeneID" id="24125365"/>
<dbReference type="EMBL" id="KK583195">
    <property type="protein sequence ID" value="KDO32348.1"/>
    <property type="molecule type" value="Genomic_DNA"/>
</dbReference>
<dbReference type="RefSeq" id="XP_012196803.1">
    <property type="nucleotide sequence ID" value="XM_012341413.1"/>
</dbReference>
<dbReference type="VEuPathDB" id="FungiDB:SPRG_02826"/>
<feature type="compositionally biased region" description="Basic and acidic residues" evidence="1">
    <location>
        <begin position="256"/>
        <end position="268"/>
    </location>
</feature>
<evidence type="ECO:0008006" key="4">
    <source>
        <dbReference type="Google" id="ProtNLM"/>
    </source>
</evidence>
<protein>
    <recommendedName>
        <fullName evidence="4">Myb/SANT-like domain-containing protein</fullName>
    </recommendedName>
</protein>
<keyword evidence="3" id="KW-1185">Reference proteome</keyword>
<dbReference type="Proteomes" id="UP000030745">
    <property type="component" value="Unassembled WGS sequence"/>
</dbReference>